<dbReference type="RefSeq" id="WP_069707920.1">
    <property type="nucleotide sequence ID" value="NZ_CP017075.1"/>
</dbReference>
<protein>
    <recommendedName>
        <fullName evidence="5">Helicase</fullName>
    </recommendedName>
</protein>
<feature type="domain" description="Helicase C-terminal" evidence="2">
    <location>
        <begin position="248"/>
        <end position="388"/>
    </location>
</feature>
<evidence type="ECO:0000259" key="2">
    <source>
        <dbReference type="PROSITE" id="PS51194"/>
    </source>
</evidence>
<evidence type="ECO:0000313" key="3">
    <source>
        <dbReference type="EMBL" id="AOR76509.1"/>
    </source>
</evidence>
<dbReference type="InterPro" id="IPR050742">
    <property type="entry name" value="Helicase_Restrict-Modif_Enz"/>
</dbReference>
<dbReference type="InterPro" id="IPR006935">
    <property type="entry name" value="Helicase/UvrB_N"/>
</dbReference>
<organism evidence="3 4">
    <name type="scientific">Novosphingobium resinovorum</name>
    <dbReference type="NCBI Taxonomy" id="158500"/>
    <lineage>
        <taxon>Bacteria</taxon>
        <taxon>Pseudomonadati</taxon>
        <taxon>Pseudomonadota</taxon>
        <taxon>Alphaproteobacteria</taxon>
        <taxon>Sphingomonadales</taxon>
        <taxon>Sphingomonadaceae</taxon>
        <taxon>Novosphingobium</taxon>
    </lineage>
</organism>
<keyword evidence="4" id="KW-1185">Reference proteome</keyword>
<evidence type="ECO:0000259" key="1">
    <source>
        <dbReference type="PROSITE" id="PS51192"/>
    </source>
</evidence>
<dbReference type="KEGG" id="nre:BES08_06960"/>
<proteinExistence type="predicted"/>
<feature type="domain" description="Helicase ATP-binding" evidence="1">
    <location>
        <begin position="52"/>
        <end position="199"/>
    </location>
</feature>
<dbReference type="AlphaFoldDB" id="A0A1D8A331"/>
<dbReference type="SMART" id="SM00487">
    <property type="entry name" value="DEXDc"/>
    <property type="match status" value="1"/>
</dbReference>
<dbReference type="GO" id="GO:0016787">
    <property type="term" value="F:hydrolase activity"/>
    <property type="evidence" value="ECO:0007669"/>
    <property type="project" value="InterPro"/>
</dbReference>
<gene>
    <name evidence="3" type="ORF">BES08_06960</name>
</gene>
<dbReference type="OrthoDB" id="9804086at2"/>
<dbReference type="GO" id="GO:0003677">
    <property type="term" value="F:DNA binding"/>
    <property type="evidence" value="ECO:0007669"/>
    <property type="project" value="InterPro"/>
</dbReference>
<dbReference type="Proteomes" id="UP000094626">
    <property type="component" value="Chromosome"/>
</dbReference>
<dbReference type="Pfam" id="PF00271">
    <property type="entry name" value="Helicase_C"/>
    <property type="match status" value="1"/>
</dbReference>
<sequence>MTYLPPRDAFYASIAAGTWPDISPFTPVPLNPGLFDPGLHWWQFDLLEQVAALMRAGYRRVLLQCPTGGGKTVMALSALLSARRQDLLAMFLVHRKELLKQTGQRFTSAALDHSFVAAGFPYDPAAGLLLGGVQTLVKRLDSMLPPVLVIVDECHHAVSNTYAEILERWPDAFILGLTATPERLDGRGLNEHFDVMVLGPPPRWLIDNGYLSDYDYYAPEIPDFAGIDPDRNREAAANVLREPRLIGSVVDHYLQLGRGEQGIVFAQNRAHSRDLEAAFLDRGIRAMHVDGDTPQDRRDYFDDAFRDGYIRIGLNVGLFGEGYDVPGISYLGIDAATKSLVNFLQWCGRVLRFVPGKRAVICDHAGNALPPLLGGRGLGLPDDDRDWSMLGRGAGKPVTEKDWTTITQCMECFRIYPSAAPCCPGCAANRPAQPRMTRQQEGQLRKLEREMLQQQLIQRRKQEEAEVRTFDEMVSLALARGHKKPVGWARIQCRLRRIPIVSKKGYLR</sequence>
<reference evidence="4" key="1">
    <citation type="journal article" date="2017" name="J. Biotechnol.">
        <title>Complete genome sequence of Novosphingobium resinovorum SA1, a versatile xenobiotic-degrading bacterium capable of utilizing sulfanilic acid.</title>
        <authorList>
            <person name="Hegedus B."/>
            <person name="Kos P.B."/>
            <person name="Balint B."/>
            <person name="Maroti G."/>
            <person name="Gan H.M."/>
            <person name="Perei K."/>
            <person name="Rakhely G."/>
        </authorList>
    </citation>
    <scope>NUCLEOTIDE SEQUENCE [LARGE SCALE GENOMIC DNA]</scope>
    <source>
        <strain evidence="4">SA1</strain>
    </source>
</reference>
<evidence type="ECO:0000313" key="4">
    <source>
        <dbReference type="Proteomes" id="UP000094626"/>
    </source>
</evidence>
<dbReference type="SUPFAM" id="SSF52540">
    <property type="entry name" value="P-loop containing nucleoside triphosphate hydrolases"/>
    <property type="match status" value="1"/>
</dbReference>
<dbReference type="PANTHER" id="PTHR47396:SF1">
    <property type="entry name" value="ATP-DEPENDENT HELICASE IRC3-RELATED"/>
    <property type="match status" value="1"/>
</dbReference>
<dbReference type="EMBL" id="CP017075">
    <property type="protein sequence ID" value="AOR76509.1"/>
    <property type="molecule type" value="Genomic_DNA"/>
</dbReference>
<dbReference type="PROSITE" id="PS51194">
    <property type="entry name" value="HELICASE_CTER"/>
    <property type="match status" value="1"/>
</dbReference>
<dbReference type="Pfam" id="PF04851">
    <property type="entry name" value="ResIII"/>
    <property type="match status" value="1"/>
</dbReference>
<dbReference type="PROSITE" id="PS51192">
    <property type="entry name" value="HELICASE_ATP_BIND_1"/>
    <property type="match status" value="1"/>
</dbReference>
<dbReference type="InterPro" id="IPR027417">
    <property type="entry name" value="P-loop_NTPase"/>
</dbReference>
<name>A0A1D8A331_9SPHN</name>
<evidence type="ECO:0008006" key="5">
    <source>
        <dbReference type="Google" id="ProtNLM"/>
    </source>
</evidence>
<dbReference type="InterPro" id="IPR014001">
    <property type="entry name" value="Helicase_ATP-bd"/>
</dbReference>
<dbReference type="InterPro" id="IPR001650">
    <property type="entry name" value="Helicase_C-like"/>
</dbReference>
<dbReference type="GO" id="GO:0005524">
    <property type="term" value="F:ATP binding"/>
    <property type="evidence" value="ECO:0007669"/>
    <property type="project" value="InterPro"/>
</dbReference>
<dbReference type="PANTHER" id="PTHR47396">
    <property type="entry name" value="TYPE I RESTRICTION ENZYME ECOKI R PROTEIN"/>
    <property type="match status" value="1"/>
</dbReference>
<dbReference type="GO" id="GO:0005829">
    <property type="term" value="C:cytosol"/>
    <property type="evidence" value="ECO:0007669"/>
    <property type="project" value="TreeGrafter"/>
</dbReference>
<accession>A0A1D8A331</accession>
<dbReference type="Gene3D" id="3.40.50.300">
    <property type="entry name" value="P-loop containing nucleotide triphosphate hydrolases"/>
    <property type="match status" value="2"/>
</dbReference>